<evidence type="ECO:0000313" key="2">
    <source>
        <dbReference type="EMBL" id="GJJ43359.1"/>
    </source>
</evidence>
<protein>
    <recommendedName>
        <fullName evidence="4">Secreted protein</fullName>
    </recommendedName>
</protein>
<reference evidence="2 3" key="1">
    <citation type="submission" date="2021-11" db="EMBL/GenBank/DDBJ databases">
        <title>Whole genome sequences of diphtheriae toxin producing Corynebacterium ulcerans isolates from cats in Osaka, Japan.</title>
        <authorList>
            <person name="Umeda K."/>
            <person name="Hirai Y."/>
        </authorList>
    </citation>
    <scope>NUCLEOTIDE SEQUENCE [LARGE SCALE GENOMIC DNA]</scope>
    <source>
        <strain evidence="2 3">12109B-1</strain>
    </source>
</reference>
<dbReference type="AlphaFoldDB" id="A0ABD0BGN2"/>
<accession>A0ABD0BGN2</accession>
<gene>
    <name evidence="2" type="ORF">CULCOIPH005_15480</name>
</gene>
<evidence type="ECO:0000313" key="3">
    <source>
        <dbReference type="Proteomes" id="UP001205910"/>
    </source>
</evidence>
<keyword evidence="1" id="KW-0812">Transmembrane</keyword>
<dbReference type="Proteomes" id="UP001205910">
    <property type="component" value="Unassembled WGS sequence"/>
</dbReference>
<proteinExistence type="predicted"/>
<sequence length="235" mass="26283">MNIDSIYSNISRRIAAPRIHRLVISAIIGVLSGLIIPEEATAQPTIEHPSQRDSISSLKDSYHLPKLTRPPVAAEQQLHKKDLQAATWTKIMVAPGKSKTIPIKEVFFDSPICTIIRDSDDIEPVWVTHEPSTTRFSEIFRVHVPTTAHLRDTHLVLVYKCDAETPDNAFTFEITVADFDQDTADLAHNKASSVSNRAEAPTYYDNSNLLWLFFAVVPLIAILCAIAFWSLTTSF</sequence>
<dbReference type="EMBL" id="BQFK01000004">
    <property type="protein sequence ID" value="GJJ43359.1"/>
    <property type="molecule type" value="Genomic_DNA"/>
</dbReference>
<evidence type="ECO:0008006" key="4">
    <source>
        <dbReference type="Google" id="ProtNLM"/>
    </source>
</evidence>
<keyword evidence="1" id="KW-0472">Membrane</keyword>
<organism evidence="2 3">
    <name type="scientific">Corynebacterium ulcerans</name>
    <dbReference type="NCBI Taxonomy" id="65058"/>
    <lineage>
        <taxon>Bacteria</taxon>
        <taxon>Bacillati</taxon>
        <taxon>Actinomycetota</taxon>
        <taxon>Actinomycetes</taxon>
        <taxon>Mycobacteriales</taxon>
        <taxon>Corynebacteriaceae</taxon>
        <taxon>Corynebacterium</taxon>
    </lineage>
</organism>
<comment type="caution">
    <text evidence="2">The sequence shown here is derived from an EMBL/GenBank/DDBJ whole genome shotgun (WGS) entry which is preliminary data.</text>
</comment>
<name>A0ABD0BGN2_CORUL</name>
<evidence type="ECO:0000256" key="1">
    <source>
        <dbReference type="SAM" id="Phobius"/>
    </source>
</evidence>
<keyword evidence="1" id="KW-1133">Transmembrane helix</keyword>
<dbReference type="RefSeq" id="WP_261804591.1">
    <property type="nucleotide sequence ID" value="NZ_BQFI01000005.1"/>
</dbReference>
<feature type="transmembrane region" description="Helical" evidence="1">
    <location>
        <begin position="209"/>
        <end position="231"/>
    </location>
</feature>